<dbReference type="PROSITE" id="PS50158">
    <property type="entry name" value="ZF_CCHC"/>
    <property type="match status" value="1"/>
</dbReference>
<proteinExistence type="predicted"/>
<keyword evidence="2" id="KW-0863">Zinc-finger</keyword>
<feature type="compositionally biased region" description="Low complexity" evidence="3">
    <location>
        <begin position="279"/>
        <end position="292"/>
    </location>
</feature>
<evidence type="ECO:0000256" key="1">
    <source>
        <dbReference type="ARBA" id="ARBA00022664"/>
    </source>
</evidence>
<feature type="compositionally biased region" description="Basic and acidic residues" evidence="3">
    <location>
        <begin position="300"/>
        <end position="316"/>
    </location>
</feature>
<gene>
    <name evidence="5" type="ORF">B0H16DRAFT_1887657</name>
</gene>
<dbReference type="SUPFAM" id="SSF57756">
    <property type="entry name" value="Retrovirus zinc finger-like domains"/>
    <property type="match status" value="1"/>
</dbReference>
<feature type="region of interest" description="Disordered" evidence="3">
    <location>
        <begin position="91"/>
        <end position="110"/>
    </location>
</feature>
<feature type="region of interest" description="Disordered" evidence="3">
    <location>
        <begin position="279"/>
        <end position="316"/>
    </location>
</feature>
<dbReference type="EMBL" id="JARKIB010000064">
    <property type="protein sequence ID" value="KAJ7750778.1"/>
    <property type="molecule type" value="Genomic_DNA"/>
</dbReference>
<dbReference type="InterPro" id="IPR036875">
    <property type="entry name" value="Znf_CCHC_sf"/>
</dbReference>
<accession>A0AAD7IVT0</accession>
<feature type="compositionally biased region" description="Basic and acidic residues" evidence="3">
    <location>
        <begin position="52"/>
        <end position="67"/>
    </location>
</feature>
<organism evidence="5 6">
    <name type="scientific">Mycena metata</name>
    <dbReference type="NCBI Taxonomy" id="1033252"/>
    <lineage>
        <taxon>Eukaryota</taxon>
        <taxon>Fungi</taxon>
        <taxon>Dikarya</taxon>
        <taxon>Basidiomycota</taxon>
        <taxon>Agaricomycotina</taxon>
        <taxon>Agaricomycetes</taxon>
        <taxon>Agaricomycetidae</taxon>
        <taxon>Agaricales</taxon>
        <taxon>Marasmiineae</taxon>
        <taxon>Mycenaceae</taxon>
        <taxon>Mycena</taxon>
    </lineage>
</organism>
<dbReference type="GO" id="GO:0003676">
    <property type="term" value="F:nucleic acid binding"/>
    <property type="evidence" value="ECO:0007669"/>
    <property type="project" value="InterPro"/>
</dbReference>
<evidence type="ECO:0000313" key="6">
    <source>
        <dbReference type="Proteomes" id="UP001215598"/>
    </source>
</evidence>
<name>A0AAD7IVT0_9AGAR</name>
<reference evidence="5" key="1">
    <citation type="submission" date="2023-03" db="EMBL/GenBank/DDBJ databases">
        <title>Massive genome expansion in bonnet fungi (Mycena s.s.) driven by repeated elements and novel gene families across ecological guilds.</title>
        <authorList>
            <consortium name="Lawrence Berkeley National Laboratory"/>
            <person name="Harder C.B."/>
            <person name="Miyauchi S."/>
            <person name="Viragh M."/>
            <person name="Kuo A."/>
            <person name="Thoen E."/>
            <person name="Andreopoulos B."/>
            <person name="Lu D."/>
            <person name="Skrede I."/>
            <person name="Drula E."/>
            <person name="Henrissat B."/>
            <person name="Morin E."/>
            <person name="Kohler A."/>
            <person name="Barry K."/>
            <person name="LaButti K."/>
            <person name="Morin E."/>
            <person name="Salamov A."/>
            <person name="Lipzen A."/>
            <person name="Mereny Z."/>
            <person name="Hegedus B."/>
            <person name="Baldrian P."/>
            <person name="Stursova M."/>
            <person name="Weitz H."/>
            <person name="Taylor A."/>
            <person name="Grigoriev I.V."/>
            <person name="Nagy L.G."/>
            <person name="Martin F."/>
            <person name="Kauserud H."/>
        </authorList>
    </citation>
    <scope>NUCLEOTIDE SEQUENCE</scope>
    <source>
        <strain evidence="5">CBHHK182m</strain>
    </source>
</reference>
<evidence type="ECO:0000256" key="3">
    <source>
        <dbReference type="SAM" id="MobiDB-lite"/>
    </source>
</evidence>
<keyword evidence="2" id="KW-0479">Metal-binding</keyword>
<dbReference type="Gene3D" id="4.10.60.10">
    <property type="entry name" value="Zinc finger, CCHC-type"/>
    <property type="match status" value="1"/>
</dbReference>
<feature type="compositionally biased region" description="Low complexity" evidence="3">
    <location>
        <begin position="12"/>
        <end position="22"/>
    </location>
</feature>
<evidence type="ECO:0000259" key="4">
    <source>
        <dbReference type="PROSITE" id="PS50158"/>
    </source>
</evidence>
<feature type="region of interest" description="Disordered" evidence="3">
    <location>
        <begin position="52"/>
        <end position="76"/>
    </location>
</feature>
<protein>
    <recommendedName>
        <fullName evidence="4">CCHC-type domain-containing protein</fullName>
    </recommendedName>
</protein>
<keyword evidence="2" id="KW-0862">Zinc</keyword>
<evidence type="ECO:0000313" key="5">
    <source>
        <dbReference type="EMBL" id="KAJ7750778.1"/>
    </source>
</evidence>
<dbReference type="AlphaFoldDB" id="A0AAD7IVT0"/>
<keyword evidence="6" id="KW-1185">Reference proteome</keyword>
<dbReference type="InterPro" id="IPR001878">
    <property type="entry name" value="Znf_CCHC"/>
</dbReference>
<evidence type="ECO:0000256" key="2">
    <source>
        <dbReference type="PROSITE-ProRule" id="PRU00047"/>
    </source>
</evidence>
<sequence>MSPTPGIPGQTSAFFSASGSGAPILPGGRQSGPAVFSPDVLKVLKKREILRLERNNKREERRKAKEEDVSDDEEDDLSPYIQVLGAAAAGANPLPPQGTFTPPQAPEAPPVASKLLFSDKNAAKNTFRANDNSIPTAIFSLAKNGISPPLTLFLPTSLDRIRSSNVKTVKHGTGETTKVTVLDISDFPDEATLDQATWFTCYNNFLVFLDSAAEGNIVQGFARHLNHILTDSAVAVWFSAYRAFDKQIRSQFFTEPYIVDINDPEYRAAMQSSKNSFLLSTQSSSPSSSGSPGHRGGGSGKEKGERSKPYDKDGTSHRKPLLCFRCGRTGHAAGRCPEKNPSKHGREFVIYANRDGLFRISDHRAVCMLFNCGRCDSPRSSNANHAIHICTLCGDSHHGAADCTRN</sequence>
<dbReference type="GO" id="GO:0008270">
    <property type="term" value="F:zinc ion binding"/>
    <property type="evidence" value="ECO:0007669"/>
    <property type="project" value="UniProtKB-KW"/>
</dbReference>
<feature type="domain" description="CCHC-type" evidence="4">
    <location>
        <begin position="323"/>
        <end position="338"/>
    </location>
</feature>
<dbReference type="SMART" id="SM00343">
    <property type="entry name" value="ZnF_C2HC"/>
    <property type="match status" value="2"/>
</dbReference>
<dbReference type="GO" id="GO:0006397">
    <property type="term" value="P:mRNA processing"/>
    <property type="evidence" value="ECO:0007669"/>
    <property type="project" value="UniProtKB-KW"/>
</dbReference>
<feature type="region of interest" description="Disordered" evidence="3">
    <location>
        <begin position="1"/>
        <end position="36"/>
    </location>
</feature>
<comment type="caution">
    <text evidence="5">The sequence shown here is derived from an EMBL/GenBank/DDBJ whole genome shotgun (WGS) entry which is preliminary data.</text>
</comment>
<dbReference type="Proteomes" id="UP001215598">
    <property type="component" value="Unassembled WGS sequence"/>
</dbReference>
<keyword evidence="1" id="KW-0507">mRNA processing</keyword>